<keyword evidence="6" id="KW-1185">Reference proteome</keyword>
<dbReference type="SMART" id="SM00028">
    <property type="entry name" value="TPR"/>
    <property type="match status" value="4"/>
</dbReference>
<dbReference type="PROSITE" id="PS50293">
    <property type="entry name" value="TPR_REGION"/>
    <property type="match status" value="2"/>
</dbReference>
<dbReference type="EMBL" id="QAOQ01000002">
    <property type="protein sequence ID" value="PTQ99858.1"/>
    <property type="molecule type" value="Genomic_DNA"/>
</dbReference>
<evidence type="ECO:0000256" key="2">
    <source>
        <dbReference type="ARBA" id="ARBA00022803"/>
    </source>
</evidence>
<gene>
    <name evidence="5" type="ORF">C8P68_102688</name>
</gene>
<dbReference type="Proteomes" id="UP000244168">
    <property type="component" value="Unassembled WGS sequence"/>
</dbReference>
<dbReference type="PANTHER" id="PTHR45586">
    <property type="entry name" value="TPR REPEAT-CONTAINING PROTEIN PA4667"/>
    <property type="match status" value="1"/>
</dbReference>
<evidence type="ECO:0000313" key="5">
    <source>
        <dbReference type="EMBL" id="PTQ99858.1"/>
    </source>
</evidence>
<keyword evidence="2 3" id="KW-0802">TPR repeat</keyword>
<evidence type="ECO:0000313" key="6">
    <source>
        <dbReference type="Proteomes" id="UP000244168"/>
    </source>
</evidence>
<evidence type="ECO:0000256" key="1">
    <source>
        <dbReference type="ARBA" id="ARBA00022737"/>
    </source>
</evidence>
<dbReference type="RefSeq" id="WP_107827766.1">
    <property type="nucleotide sequence ID" value="NZ_CP160205.1"/>
</dbReference>
<accession>A0A2T5JDL2</accession>
<keyword evidence="1" id="KW-0677">Repeat</keyword>
<dbReference type="SUPFAM" id="SSF48452">
    <property type="entry name" value="TPR-like"/>
    <property type="match status" value="1"/>
</dbReference>
<dbReference type="InterPro" id="IPR019734">
    <property type="entry name" value="TPR_rpt"/>
</dbReference>
<feature type="signal peptide" evidence="4">
    <location>
        <begin position="1"/>
        <end position="25"/>
    </location>
</feature>
<dbReference type="InterPro" id="IPR051012">
    <property type="entry name" value="CellSynth/LPSAsmb/PSIAsmb"/>
</dbReference>
<name>A0A2T5JDL2_9SPHI</name>
<dbReference type="OrthoDB" id="9771112at2"/>
<proteinExistence type="predicted"/>
<feature type="repeat" description="TPR" evidence="3">
    <location>
        <begin position="64"/>
        <end position="97"/>
    </location>
</feature>
<dbReference type="Gene3D" id="1.25.40.10">
    <property type="entry name" value="Tetratricopeptide repeat domain"/>
    <property type="match status" value="2"/>
</dbReference>
<dbReference type="Pfam" id="PF14559">
    <property type="entry name" value="TPR_19"/>
    <property type="match status" value="1"/>
</dbReference>
<dbReference type="AlphaFoldDB" id="A0A2T5JDL2"/>
<protein>
    <submittedName>
        <fullName evidence="5">Tetratricopeptide repeat protein</fullName>
    </submittedName>
</protein>
<keyword evidence="4" id="KW-0732">Signal</keyword>
<feature type="chain" id="PRO_5015711194" evidence="4">
    <location>
        <begin position="26"/>
        <end position="341"/>
    </location>
</feature>
<sequence>MKNLNLKTTLLVAFICICMAAPTLAQSTDAKALVKQGTELHDQGKYNEALAKYTEAMKADPNYPTAYYEYAYTLFTTGKGKDAITYLEKLLKLDPKSANAYDMLGSIYDDMGQQDQAIEYYKKGVAANPDYQRLHFNLSITYYRKQLYSQSAQEALAAIKLDPKHASSHRIYGMAAYALNQRGAALLAFCNFLLLEPQSKRSLEIVNNVKKIINYGIKRKDAKNVTLSVSPDDMGNLMMSMSVLAATDKKGELSAVDSLQYQLTSLFNVANTIAGGDKADPFVVKYYGDYFKALAETDNMPAFTRFISVSLYPTENMQWLKDHDKELTAFDIWTRSTLHKF</sequence>
<dbReference type="PANTHER" id="PTHR45586:SF1">
    <property type="entry name" value="LIPOPOLYSACCHARIDE ASSEMBLY PROTEIN B"/>
    <property type="match status" value="1"/>
</dbReference>
<evidence type="ECO:0000256" key="3">
    <source>
        <dbReference type="PROSITE-ProRule" id="PRU00339"/>
    </source>
</evidence>
<reference evidence="5 6" key="1">
    <citation type="submission" date="2018-04" db="EMBL/GenBank/DDBJ databases">
        <title>Genomic Encyclopedia of Archaeal and Bacterial Type Strains, Phase II (KMG-II): from individual species to whole genera.</title>
        <authorList>
            <person name="Goeker M."/>
        </authorList>
    </citation>
    <scope>NUCLEOTIDE SEQUENCE [LARGE SCALE GENOMIC DNA]</scope>
    <source>
        <strain evidence="5 6">DSM 26809</strain>
    </source>
</reference>
<organism evidence="5 6">
    <name type="scientific">Mucilaginibacter yixingensis</name>
    <dbReference type="NCBI Taxonomy" id="1295612"/>
    <lineage>
        <taxon>Bacteria</taxon>
        <taxon>Pseudomonadati</taxon>
        <taxon>Bacteroidota</taxon>
        <taxon>Sphingobacteriia</taxon>
        <taxon>Sphingobacteriales</taxon>
        <taxon>Sphingobacteriaceae</taxon>
        <taxon>Mucilaginibacter</taxon>
    </lineage>
</organism>
<dbReference type="InterPro" id="IPR011990">
    <property type="entry name" value="TPR-like_helical_dom_sf"/>
</dbReference>
<feature type="repeat" description="TPR" evidence="3">
    <location>
        <begin position="98"/>
        <end position="131"/>
    </location>
</feature>
<evidence type="ECO:0000256" key="4">
    <source>
        <dbReference type="SAM" id="SignalP"/>
    </source>
</evidence>
<comment type="caution">
    <text evidence="5">The sequence shown here is derived from an EMBL/GenBank/DDBJ whole genome shotgun (WGS) entry which is preliminary data.</text>
</comment>
<dbReference type="PROSITE" id="PS50005">
    <property type="entry name" value="TPR"/>
    <property type="match status" value="3"/>
</dbReference>
<feature type="repeat" description="TPR" evidence="3">
    <location>
        <begin position="30"/>
        <end position="63"/>
    </location>
</feature>